<keyword evidence="2" id="KW-1185">Reference proteome</keyword>
<protein>
    <submittedName>
        <fullName evidence="1">Uncharacterized protein</fullName>
    </submittedName>
</protein>
<proteinExistence type="predicted"/>
<name>A0A1Y0SUI0_9CAUD</name>
<evidence type="ECO:0000313" key="2">
    <source>
        <dbReference type="Proteomes" id="UP000224829"/>
    </source>
</evidence>
<sequence>MNLGKNIIQDIQPFVDVIIADAADHANWPSFAKFKISFRLDIDGRGFGKTQHQYFSSAKEVSWWESDRANRDRVKADYTVYEWDNGPRVIKHNWF</sequence>
<organism evidence="1 2">
    <name type="scientific">Pseudomonas phage Noxifer</name>
    <dbReference type="NCBI Taxonomy" id="2006684"/>
    <lineage>
        <taxon>Viruses</taxon>
        <taxon>Duplodnaviria</taxon>
        <taxon>Heunggongvirae</taxon>
        <taxon>Uroviricota</taxon>
        <taxon>Caudoviricetes</taxon>
        <taxon>Chimalliviridae</taxon>
        <taxon>Noxifervirus</taxon>
        <taxon>Noxifervirus noxifer</taxon>
    </lineage>
</organism>
<gene>
    <name evidence="1" type="ORF">NOXIFER_10</name>
</gene>
<dbReference type="Proteomes" id="UP000224829">
    <property type="component" value="Segment"/>
</dbReference>
<accession>A0A1Y0SUI0</accession>
<evidence type="ECO:0000313" key="1">
    <source>
        <dbReference type="EMBL" id="ARV77181.1"/>
    </source>
</evidence>
<reference evidence="1 2" key="1">
    <citation type="submission" date="2017-05" db="EMBL/GenBank/DDBJ databases">
        <authorList>
            <person name="Song R."/>
            <person name="Chenine A.L."/>
            <person name="Ruprecht R.M."/>
        </authorList>
    </citation>
    <scope>NUCLEOTIDE SEQUENCE [LARGE SCALE GENOMIC DNA]</scope>
</reference>
<dbReference type="EMBL" id="MF063068">
    <property type="protein sequence ID" value="ARV77181.1"/>
    <property type="molecule type" value="Genomic_DNA"/>
</dbReference>